<dbReference type="GO" id="GO:0004497">
    <property type="term" value="F:monooxygenase activity"/>
    <property type="evidence" value="ECO:0007669"/>
    <property type="project" value="UniProtKB-KW"/>
</dbReference>
<dbReference type="PANTHER" id="PTHR47582">
    <property type="entry name" value="P450, PUTATIVE (EUROFUNG)-RELATED"/>
    <property type="match status" value="1"/>
</dbReference>
<dbReference type="GO" id="GO:0020037">
    <property type="term" value="F:heme binding"/>
    <property type="evidence" value="ECO:0007669"/>
    <property type="project" value="InterPro"/>
</dbReference>
<dbReference type="Pfam" id="PF00067">
    <property type="entry name" value="p450"/>
    <property type="match status" value="1"/>
</dbReference>
<keyword evidence="1 4" id="KW-0479">Metal-binding</keyword>
<accession>A1DBL9</accession>
<dbReference type="GO" id="GO:0044283">
    <property type="term" value="P:small molecule biosynthetic process"/>
    <property type="evidence" value="ECO:0007669"/>
    <property type="project" value="UniProtKB-ARBA"/>
</dbReference>
<keyword evidence="2 5" id="KW-0560">Oxidoreductase</keyword>
<dbReference type="InterPro" id="IPR017972">
    <property type="entry name" value="Cyt_P450_CS"/>
</dbReference>
<dbReference type="PANTHER" id="PTHR47582:SF1">
    <property type="entry name" value="P450, PUTATIVE (EUROFUNG)-RELATED"/>
    <property type="match status" value="1"/>
</dbReference>
<reference evidence="7" key="1">
    <citation type="journal article" date="2008" name="PLoS Genet.">
        <title>Genomic islands in the pathogenic filamentous fungus Aspergillus fumigatus.</title>
        <authorList>
            <person name="Fedorova N.D."/>
            <person name="Khaldi N."/>
            <person name="Joardar V.S."/>
            <person name="Maiti R."/>
            <person name="Amedeo P."/>
            <person name="Anderson M.J."/>
            <person name="Crabtree J."/>
            <person name="Silva J.C."/>
            <person name="Badger J.H."/>
            <person name="Albarraq A."/>
            <person name="Angiuoli S."/>
            <person name="Bussey H."/>
            <person name="Bowyer P."/>
            <person name="Cotty P.J."/>
            <person name="Dyer P.S."/>
            <person name="Egan A."/>
            <person name="Galens K."/>
            <person name="Fraser-Liggett C.M."/>
            <person name="Haas B.J."/>
            <person name="Inman J.M."/>
            <person name="Kent R."/>
            <person name="Lemieux S."/>
            <person name="Malavazi I."/>
            <person name="Orvis J."/>
            <person name="Roemer T."/>
            <person name="Ronning C.M."/>
            <person name="Sundaram J.P."/>
            <person name="Sutton G."/>
            <person name="Turner G."/>
            <person name="Venter J.C."/>
            <person name="White O.R."/>
            <person name="Whitty B.R."/>
            <person name="Youngman P."/>
            <person name="Wolfe K.H."/>
            <person name="Goldman G.H."/>
            <person name="Wortman J.R."/>
            <person name="Jiang B."/>
            <person name="Denning D.W."/>
            <person name="Nierman W.C."/>
        </authorList>
    </citation>
    <scope>NUCLEOTIDE SEQUENCE [LARGE SCALE GENOMIC DNA]</scope>
    <source>
        <strain evidence="7">ATCC 1020 / DSM 3700 / CBS 544.65 / FGSC A1164 / JCM 1740 / NRRL 181 / WB 181</strain>
    </source>
</reference>
<gene>
    <name evidence="6" type="ORF">NFIA_098930</name>
</gene>
<dbReference type="RefSeq" id="XP_001262156.1">
    <property type="nucleotide sequence ID" value="XM_001262155.1"/>
</dbReference>
<organism evidence="6 7">
    <name type="scientific">Neosartorya fischeri (strain ATCC 1020 / DSM 3700 / CBS 544.65 / FGSC A1164 / JCM 1740 / NRRL 181 / WB 181)</name>
    <name type="common">Aspergillus fischerianus</name>
    <dbReference type="NCBI Taxonomy" id="331117"/>
    <lineage>
        <taxon>Eukaryota</taxon>
        <taxon>Fungi</taxon>
        <taxon>Dikarya</taxon>
        <taxon>Ascomycota</taxon>
        <taxon>Pezizomycotina</taxon>
        <taxon>Eurotiomycetes</taxon>
        <taxon>Eurotiomycetidae</taxon>
        <taxon>Eurotiales</taxon>
        <taxon>Aspergillaceae</taxon>
        <taxon>Aspergillus</taxon>
        <taxon>Aspergillus subgen. Fumigati</taxon>
    </lineage>
</organism>
<dbReference type="InterPro" id="IPR036396">
    <property type="entry name" value="Cyt_P450_sf"/>
</dbReference>
<dbReference type="Proteomes" id="UP000006702">
    <property type="component" value="Unassembled WGS sequence"/>
</dbReference>
<dbReference type="GO" id="GO:0005506">
    <property type="term" value="F:iron ion binding"/>
    <property type="evidence" value="ECO:0007669"/>
    <property type="project" value="InterPro"/>
</dbReference>
<dbReference type="HOGENOM" id="CLU_1876212_0_0_1"/>
<protein>
    <recommendedName>
        <fullName evidence="8">Cytochrome P450</fullName>
    </recommendedName>
</protein>
<dbReference type="OrthoDB" id="3366823at2759"/>
<keyword evidence="5" id="KW-0503">Monooxygenase</keyword>
<dbReference type="GO" id="GO:0016705">
    <property type="term" value="F:oxidoreductase activity, acting on paired donors, with incorporation or reduction of molecular oxygen"/>
    <property type="evidence" value="ECO:0007669"/>
    <property type="project" value="InterPro"/>
</dbReference>
<evidence type="ECO:0000256" key="4">
    <source>
        <dbReference type="PIRSR" id="PIRSR602401-1"/>
    </source>
</evidence>
<evidence type="ECO:0000313" key="6">
    <source>
        <dbReference type="EMBL" id="EAW20259.1"/>
    </source>
</evidence>
<dbReference type="PROSITE" id="PS00086">
    <property type="entry name" value="CYTOCHROME_P450"/>
    <property type="match status" value="1"/>
</dbReference>
<dbReference type="SUPFAM" id="SSF48264">
    <property type="entry name" value="Cytochrome P450"/>
    <property type="match status" value="1"/>
</dbReference>
<dbReference type="Gene3D" id="1.10.630.10">
    <property type="entry name" value="Cytochrome P450"/>
    <property type="match status" value="1"/>
</dbReference>
<comment type="similarity">
    <text evidence="5">Belongs to the cytochrome P450 family.</text>
</comment>
<comment type="cofactor">
    <cofactor evidence="4">
        <name>heme</name>
        <dbReference type="ChEBI" id="CHEBI:30413"/>
    </cofactor>
</comment>
<evidence type="ECO:0000256" key="1">
    <source>
        <dbReference type="ARBA" id="ARBA00022723"/>
    </source>
</evidence>
<dbReference type="OMA" id="RRIGWED"/>
<dbReference type="InterPro" id="IPR053007">
    <property type="entry name" value="CYP450_monoxygenase_sec-met"/>
</dbReference>
<keyword evidence="3 4" id="KW-0408">Iron</keyword>
<evidence type="ECO:0000313" key="7">
    <source>
        <dbReference type="Proteomes" id="UP000006702"/>
    </source>
</evidence>
<dbReference type="VEuPathDB" id="FungiDB:NFIA_098930"/>
<evidence type="ECO:0000256" key="3">
    <source>
        <dbReference type="ARBA" id="ARBA00023004"/>
    </source>
</evidence>
<dbReference type="eggNOG" id="KOG0684">
    <property type="taxonomic scope" value="Eukaryota"/>
</dbReference>
<evidence type="ECO:0000256" key="2">
    <source>
        <dbReference type="ARBA" id="ARBA00023002"/>
    </source>
</evidence>
<keyword evidence="4 5" id="KW-0349">Heme</keyword>
<feature type="binding site" description="axial binding residue" evidence="4">
    <location>
        <position position="79"/>
    </location>
    <ligand>
        <name>heme</name>
        <dbReference type="ChEBI" id="CHEBI:30413"/>
    </ligand>
    <ligandPart>
        <name>Fe</name>
        <dbReference type="ChEBI" id="CHEBI:18248"/>
    </ligandPart>
</feature>
<dbReference type="STRING" id="331117.A1DBL9"/>
<dbReference type="InterPro" id="IPR001128">
    <property type="entry name" value="Cyt_P450"/>
</dbReference>
<proteinExistence type="inferred from homology"/>
<dbReference type="PRINTS" id="PR00463">
    <property type="entry name" value="EP450I"/>
</dbReference>
<keyword evidence="7" id="KW-1185">Reference proteome</keyword>
<dbReference type="KEGG" id="nfi:NFIA_098930"/>
<dbReference type="AlphaFoldDB" id="A1DBL9"/>
<sequence length="157" mass="17886">MSTRHVMENTFITDSDGREYLLRAGSIVVMPATAHMEGDVWGINKIDFDPERFLDWEDHKASRDRRLIYMPFGGGRHLCPGRNLAKAEILGFIVMLILSFDMEDGANLEQPIRVPTLEPARLGQGVGKPVYLRTGDKFPVRLRTRKGLESVNWRFLA</sequence>
<dbReference type="InterPro" id="IPR002401">
    <property type="entry name" value="Cyt_P450_E_grp-I"/>
</dbReference>
<name>A1DBL9_NEOFI</name>
<dbReference type="EMBL" id="DS027694">
    <property type="protein sequence ID" value="EAW20259.1"/>
    <property type="molecule type" value="Genomic_DNA"/>
</dbReference>
<evidence type="ECO:0008006" key="8">
    <source>
        <dbReference type="Google" id="ProtNLM"/>
    </source>
</evidence>
<dbReference type="GeneID" id="4588459"/>
<evidence type="ECO:0000256" key="5">
    <source>
        <dbReference type="RuleBase" id="RU000461"/>
    </source>
</evidence>